<dbReference type="Proteomes" id="UP000632125">
    <property type="component" value="Unassembled WGS sequence"/>
</dbReference>
<feature type="domain" description="Thoeris protein ThsA Macro" evidence="2">
    <location>
        <begin position="88"/>
        <end position="266"/>
    </location>
</feature>
<proteinExistence type="predicted"/>
<comment type="caution">
    <text evidence="3">The sequence shown here is derived from an EMBL/GenBank/DDBJ whole genome shotgun (WGS) entry which is preliminary data.</text>
</comment>
<organism evidence="3 4">
    <name type="scientific">Paenibacillus arenilitoris</name>
    <dbReference type="NCBI Taxonomy" id="2772299"/>
    <lineage>
        <taxon>Bacteria</taxon>
        <taxon>Bacillati</taxon>
        <taxon>Bacillota</taxon>
        <taxon>Bacilli</taxon>
        <taxon>Bacillales</taxon>
        <taxon>Paenibacillaceae</taxon>
        <taxon>Paenibacillus</taxon>
    </lineage>
</organism>
<keyword evidence="4" id="KW-1185">Reference proteome</keyword>
<name>A0A927CNX6_9BACL</name>
<keyword evidence="1" id="KW-0472">Membrane</keyword>
<feature type="transmembrane region" description="Helical" evidence="1">
    <location>
        <begin position="52"/>
        <end position="70"/>
    </location>
</feature>
<keyword evidence="1" id="KW-1133">Transmembrane helix</keyword>
<gene>
    <name evidence="3" type="ORF">IDH41_10705</name>
</gene>
<evidence type="ECO:0000313" key="3">
    <source>
        <dbReference type="EMBL" id="MBD2869050.1"/>
    </source>
</evidence>
<evidence type="ECO:0000313" key="4">
    <source>
        <dbReference type="Proteomes" id="UP000632125"/>
    </source>
</evidence>
<dbReference type="RefSeq" id="WP_190860836.1">
    <property type="nucleotide sequence ID" value="NZ_JACXIY010000013.1"/>
</dbReference>
<protein>
    <recommendedName>
        <fullName evidence="2">Thoeris protein ThsA Macro domain-containing protein</fullName>
    </recommendedName>
</protein>
<reference evidence="3" key="1">
    <citation type="submission" date="2020-09" db="EMBL/GenBank/DDBJ databases">
        <title>A novel bacterium of genus Paenibacillus, isolated from South China Sea.</title>
        <authorList>
            <person name="Huang H."/>
            <person name="Mo K."/>
            <person name="Hu Y."/>
        </authorList>
    </citation>
    <scope>NUCLEOTIDE SEQUENCE</scope>
    <source>
        <strain evidence="3">IB182493</strain>
    </source>
</reference>
<sequence>MKRVQAFFSRHAWKVSFSLRTFLLQWFSTFAILWTFIDFADFYASKAKVELWNPPVWCVLLAGILIAGWLSRPRLTRTVRLRDKDVAIRLKVDDLFRQKGCAAIIPANGWFKVGHVSEASVQAQLCSRYYGSAAEFEREAGSLLASESHVMRTFNGEPVKEYAVGTVIRMEPASRTIKAAYLVATARLNDYGRAVPSRDDLRDGLTAVWHYIAARGSREPLVVPIMGSGRHRININRFELMHDIVRTFVQAVEGNKFTEELTIVIHPDSFIRHQYDLNEMEEYLRHVCKFGV</sequence>
<evidence type="ECO:0000259" key="2">
    <source>
        <dbReference type="Pfam" id="PF20016"/>
    </source>
</evidence>
<dbReference type="EMBL" id="JACXIY010000013">
    <property type="protein sequence ID" value="MBD2869050.1"/>
    <property type="molecule type" value="Genomic_DNA"/>
</dbReference>
<dbReference type="Pfam" id="PF20016">
    <property type="entry name" value="ThsA_Macro"/>
    <property type="match status" value="1"/>
</dbReference>
<feature type="transmembrane region" description="Helical" evidence="1">
    <location>
        <begin position="21"/>
        <end position="40"/>
    </location>
</feature>
<keyword evidence="1" id="KW-0812">Transmembrane</keyword>
<dbReference type="InterPro" id="IPR045535">
    <property type="entry name" value="ThsA_Macro"/>
</dbReference>
<dbReference type="AlphaFoldDB" id="A0A927CNX6"/>
<evidence type="ECO:0000256" key="1">
    <source>
        <dbReference type="SAM" id="Phobius"/>
    </source>
</evidence>
<accession>A0A927CNX6</accession>